<name>A0ABQ6K093_9MICO</name>
<reference evidence="4" key="1">
    <citation type="journal article" date="2019" name="Int. J. Syst. Evol. Microbiol.">
        <title>The Global Catalogue of Microorganisms (GCM) 10K type strain sequencing project: providing services to taxonomists for standard genome sequencing and annotation.</title>
        <authorList>
            <consortium name="The Broad Institute Genomics Platform"/>
            <consortium name="The Broad Institute Genome Sequencing Center for Infectious Disease"/>
            <person name="Wu L."/>
            <person name="Ma J."/>
        </authorList>
    </citation>
    <scope>NUCLEOTIDE SEQUENCE [LARGE SCALE GENOMIC DNA]</scope>
    <source>
        <strain evidence="4">NBRC 108755</strain>
    </source>
</reference>
<dbReference type="PANTHER" id="PTHR34202">
    <property type="entry name" value="UPF0548 PROTEIN"/>
    <property type="match status" value="1"/>
</dbReference>
<dbReference type="InterPro" id="IPR018960">
    <property type="entry name" value="DUF1990"/>
</dbReference>
<accession>A0ABQ6K093</accession>
<proteinExistence type="predicted"/>
<sequence length="170" mass="19003">MSAELAALSYQEHAATRGELPAGYRRVERVALLGRGPELFTRARAATLAWGIQTGSGIRVRVVDEARGRPLRAGDTVVMRVPLWPRDVPCRVVYVVDEPRRAGFAYGTLPGHPESGEEAFLVEHRDDDSVVLRIRAFSKPATWLFGIAYPAVLLMQTIYTRRYLRALRDA</sequence>
<feature type="domain" description="DUF1990" evidence="2">
    <location>
        <begin position="9"/>
        <end position="166"/>
    </location>
</feature>
<evidence type="ECO:0000259" key="2">
    <source>
        <dbReference type="Pfam" id="PF09348"/>
    </source>
</evidence>
<dbReference type="Proteomes" id="UP001157069">
    <property type="component" value="Unassembled WGS sequence"/>
</dbReference>
<evidence type="ECO:0000313" key="3">
    <source>
        <dbReference type="EMBL" id="GMA93003.1"/>
    </source>
</evidence>
<keyword evidence="4" id="KW-1185">Reference proteome</keyword>
<comment type="caution">
    <text evidence="3">The sequence shown here is derived from an EMBL/GenBank/DDBJ whole genome shotgun (WGS) entry which is preliminary data.</text>
</comment>
<keyword evidence="1" id="KW-1133">Transmembrane helix</keyword>
<organism evidence="3 4">
    <name type="scientific">Homoserinibacter gongjuensis</name>
    <dbReference type="NCBI Taxonomy" id="1162968"/>
    <lineage>
        <taxon>Bacteria</taxon>
        <taxon>Bacillati</taxon>
        <taxon>Actinomycetota</taxon>
        <taxon>Actinomycetes</taxon>
        <taxon>Micrococcales</taxon>
        <taxon>Microbacteriaceae</taxon>
        <taxon>Homoserinibacter</taxon>
    </lineage>
</organism>
<evidence type="ECO:0000256" key="1">
    <source>
        <dbReference type="SAM" id="Phobius"/>
    </source>
</evidence>
<evidence type="ECO:0000313" key="4">
    <source>
        <dbReference type="Proteomes" id="UP001157069"/>
    </source>
</evidence>
<dbReference type="PANTHER" id="PTHR34202:SF1">
    <property type="entry name" value="UPF0548 PROTEIN"/>
    <property type="match status" value="1"/>
</dbReference>
<feature type="transmembrane region" description="Helical" evidence="1">
    <location>
        <begin position="141"/>
        <end position="159"/>
    </location>
</feature>
<gene>
    <name evidence="3" type="ORF">GCM10025869_35320</name>
</gene>
<dbReference type="RefSeq" id="WP_284301741.1">
    <property type="nucleotide sequence ID" value="NZ_BSVA01000001.1"/>
</dbReference>
<dbReference type="Pfam" id="PF09348">
    <property type="entry name" value="DUF1990"/>
    <property type="match status" value="1"/>
</dbReference>
<protein>
    <recommendedName>
        <fullName evidence="2">DUF1990 domain-containing protein</fullName>
    </recommendedName>
</protein>
<dbReference type="InterPro" id="IPR014457">
    <property type="entry name" value="UCP010260"/>
</dbReference>
<keyword evidence="1" id="KW-0472">Membrane</keyword>
<dbReference type="EMBL" id="BSVA01000001">
    <property type="protein sequence ID" value="GMA93003.1"/>
    <property type="molecule type" value="Genomic_DNA"/>
</dbReference>
<dbReference type="PIRSF" id="PIRSF010260">
    <property type="entry name" value="UCP010260"/>
    <property type="match status" value="1"/>
</dbReference>
<keyword evidence="1" id="KW-0812">Transmembrane</keyword>